<reference evidence="1" key="2">
    <citation type="journal article" date="2015" name="Fish Shellfish Immunol.">
        <title>Early steps in the European eel (Anguilla anguilla)-Vibrio vulnificus interaction in the gills: Role of the RtxA13 toxin.</title>
        <authorList>
            <person name="Callol A."/>
            <person name="Pajuelo D."/>
            <person name="Ebbesson L."/>
            <person name="Teles M."/>
            <person name="MacKenzie S."/>
            <person name="Amaro C."/>
        </authorList>
    </citation>
    <scope>NUCLEOTIDE SEQUENCE</scope>
</reference>
<dbReference type="AlphaFoldDB" id="A0A0E9RQB5"/>
<protein>
    <submittedName>
        <fullName evidence="1">Uncharacterized protein</fullName>
    </submittedName>
</protein>
<organism evidence="1">
    <name type="scientific">Anguilla anguilla</name>
    <name type="common">European freshwater eel</name>
    <name type="synonym">Muraena anguilla</name>
    <dbReference type="NCBI Taxonomy" id="7936"/>
    <lineage>
        <taxon>Eukaryota</taxon>
        <taxon>Metazoa</taxon>
        <taxon>Chordata</taxon>
        <taxon>Craniata</taxon>
        <taxon>Vertebrata</taxon>
        <taxon>Euteleostomi</taxon>
        <taxon>Actinopterygii</taxon>
        <taxon>Neopterygii</taxon>
        <taxon>Teleostei</taxon>
        <taxon>Anguilliformes</taxon>
        <taxon>Anguillidae</taxon>
        <taxon>Anguilla</taxon>
    </lineage>
</organism>
<name>A0A0E9RQB5_ANGAN</name>
<evidence type="ECO:0000313" key="1">
    <source>
        <dbReference type="EMBL" id="JAH30605.1"/>
    </source>
</evidence>
<proteinExistence type="predicted"/>
<sequence>MLASFISHRIILCTAISEVCNLKYISRDIAACRSP</sequence>
<reference evidence="1" key="1">
    <citation type="submission" date="2014-11" db="EMBL/GenBank/DDBJ databases">
        <authorList>
            <person name="Amaro Gonzalez C."/>
        </authorList>
    </citation>
    <scope>NUCLEOTIDE SEQUENCE</scope>
</reference>
<dbReference type="EMBL" id="GBXM01077972">
    <property type="protein sequence ID" value="JAH30605.1"/>
    <property type="molecule type" value="Transcribed_RNA"/>
</dbReference>
<accession>A0A0E9RQB5</accession>